<evidence type="ECO:0000256" key="2">
    <source>
        <dbReference type="SAM" id="MobiDB-lite"/>
    </source>
</evidence>
<evidence type="ECO:0000256" key="1">
    <source>
        <dbReference type="SAM" id="Coils"/>
    </source>
</evidence>
<organism evidence="3 4">
    <name type="scientific">Candidatus Coprenecus avistercoris</name>
    <dbReference type="NCBI Taxonomy" id="2840730"/>
    <lineage>
        <taxon>Bacteria</taxon>
        <taxon>Pseudomonadati</taxon>
        <taxon>Bacteroidota</taxon>
        <taxon>Bacteroidia</taxon>
        <taxon>Bacteroidales</taxon>
        <taxon>Rikenellaceae</taxon>
        <taxon>Rikenellaceae incertae sedis</taxon>
        <taxon>Candidatus Coprenecus</taxon>
    </lineage>
</organism>
<comment type="caution">
    <text evidence="3">The sequence shown here is derived from an EMBL/GenBank/DDBJ whole genome shotgun (WGS) entry which is preliminary data.</text>
</comment>
<reference evidence="3" key="1">
    <citation type="submission" date="2020-10" db="EMBL/GenBank/DDBJ databases">
        <authorList>
            <person name="Gilroy R."/>
        </authorList>
    </citation>
    <scope>NUCLEOTIDE SEQUENCE</scope>
    <source>
        <strain evidence="3">ChiHjej13B12-12457</strain>
    </source>
</reference>
<dbReference type="Proteomes" id="UP000886744">
    <property type="component" value="Unassembled WGS sequence"/>
</dbReference>
<reference evidence="3" key="2">
    <citation type="journal article" date="2021" name="PeerJ">
        <title>Extensive microbial diversity within the chicken gut microbiome revealed by metagenomics and culture.</title>
        <authorList>
            <person name="Gilroy R."/>
            <person name="Ravi A."/>
            <person name="Getino M."/>
            <person name="Pursley I."/>
            <person name="Horton D.L."/>
            <person name="Alikhan N.F."/>
            <person name="Baker D."/>
            <person name="Gharbi K."/>
            <person name="Hall N."/>
            <person name="Watson M."/>
            <person name="Adriaenssens E.M."/>
            <person name="Foster-Nyarko E."/>
            <person name="Jarju S."/>
            <person name="Secka A."/>
            <person name="Antonio M."/>
            <person name="Oren A."/>
            <person name="Chaudhuri R.R."/>
            <person name="La Ragione R."/>
            <person name="Hildebrand F."/>
            <person name="Pallen M.J."/>
        </authorList>
    </citation>
    <scope>NUCLEOTIDE SEQUENCE</scope>
    <source>
        <strain evidence="3">ChiHjej13B12-12457</strain>
    </source>
</reference>
<evidence type="ECO:0000313" key="3">
    <source>
        <dbReference type="EMBL" id="HIR63306.1"/>
    </source>
</evidence>
<gene>
    <name evidence="3" type="ORF">IAC94_07280</name>
</gene>
<protein>
    <submittedName>
        <fullName evidence="3">Uncharacterized protein</fullName>
    </submittedName>
</protein>
<feature type="region of interest" description="Disordered" evidence="2">
    <location>
        <begin position="1"/>
        <end position="23"/>
    </location>
</feature>
<name>A0A9D1J6V9_9BACT</name>
<keyword evidence="1" id="KW-0175">Coiled coil</keyword>
<proteinExistence type="predicted"/>
<evidence type="ECO:0000313" key="4">
    <source>
        <dbReference type="Proteomes" id="UP000886744"/>
    </source>
</evidence>
<sequence>MADGTAYSPADKAGKTGGTSGQQLRTLAEIREAIAENDGLRLDPDTTDEERRALEEAALALRAVERELVEATSDTLMDRLEAASEPIEDLARDIRARVTSMNAPAKFLGHLKKAASLLTRFLTEAGRW</sequence>
<dbReference type="AlphaFoldDB" id="A0A9D1J6V9"/>
<feature type="coiled-coil region" evidence="1">
    <location>
        <begin position="47"/>
        <end position="74"/>
    </location>
</feature>
<accession>A0A9D1J6V9</accession>
<dbReference type="EMBL" id="DVHI01000089">
    <property type="protein sequence ID" value="HIR63306.1"/>
    <property type="molecule type" value="Genomic_DNA"/>
</dbReference>